<dbReference type="PANTHER" id="PTHR35201">
    <property type="entry name" value="TERPENE SYNTHASE"/>
    <property type="match status" value="1"/>
</dbReference>
<keyword evidence="4" id="KW-0456">Lyase</keyword>
<name>A0ABR3X2G7_9EURO</name>
<reference evidence="5 6" key="1">
    <citation type="journal article" date="2024" name="IMA Fungus">
        <title>IMA Genome - F19 : A genome assembly and annotation guide to empower mycologists, including annotated draft genome sequences of Ceratocystis pirilliformis, Diaporthe australafricana, Fusarium ophioides, Paecilomyces lecythidis, and Sporothrix stenoceras.</title>
        <authorList>
            <person name="Aylward J."/>
            <person name="Wilson A.M."/>
            <person name="Visagie C.M."/>
            <person name="Spraker J."/>
            <person name="Barnes I."/>
            <person name="Buitendag C."/>
            <person name="Ceriani C."/>
            <person name="Del Mar Angel L."/>
            <person name="du Plessis D."/>
            <person name="Fuchs T."/>
            <person name="Gasser K."/>
            <person name="Kramer D."/>
            <person name="Li W."/>
            <person name="Munsamy K."/>
            <person name="Piso A."/>
            <person name="Price J.L."/>
            <person name="Sonnekus B."/>
            <person name="Thomas C."/>
            <person name="van der Nest A."/>
            <person name="van Dijk A."/>
            <person name="van Heerden A."/>
            <person name="van Vuuren N."/>
            <person name="Yilmaz N."/>
            <person name="Duong T.A."/>
            <person name="van der Merwe N.A."/>
            <person name="Wingfield M.J."/>
            <person name="Wingfield B.D."/>
        </authorList>
    </citation>
    <scope>NUCLEOTIDE SEQUENCE [LARGE SCALE GENOMIC DNA]</scope>
    <source>
        <strain evidence="5 6">CMW 18167</strain>
    </source>
</reference>
<dbReference type="EMBL" id="JAVDPF010000032">
    <property type="protein sequence ID" value="KAL1870138.1"/>
    <property type="molecule type" value="Genomic_DNA"/>
</dbReference>
<organism evidence="5 6">
    <name type="scientific">Paecilomyces lecythidis</name>
    <dbReference type="NCBI Taxonomy" id="3004212"/>
    <lineage>
        <taxon>Eukaryota</taxon>
        <taxon>Fungi</taxon>
        <taxon>Dikarya</taxon>
        <taxon>Ascomycota</taxon>
        <taxon>Pezizomycotina</taxon>
        <taxon>Eurotiomycetes</taxon>
        <taxon>Eurotiomycetidae</taxon>
        <taxon>Eurotiales</taxon>
        <taxon>Thermoascaceae</taxon>
        <taxon>Paecilomyces</taxon>
    </lineage>
</organism>
<comment type="cofactor">
    <cofactor evidence="1 4">
        <name>Mg(2+)</name>
        <dbReference type="ChEBI" id="CHEBI:18420"/>
    </cofactor>
</comment>
<gene>
    <name evidence="5" type="ORF">Plec18167_007656</name>
</gene>
<evidence type="ECO:0000256" key="3">
    <source>
        <dbReference type="ARBA" id="ARBA00022842"/>
    </source>
</evidence>
<comment type="caution">
    <text evidence="5">The sequence shown here is derived from an EMBL/GenBank/DDBJ whole genome shotgun (WGS) entry which is preliminary data.</text>
</comment>
<evidence type="ECO:0000313" key="5">
    <source>
        <dbReference type="EMBL" id="KAL1870138.1"/>
    </source>
</evidence>
<evidence type="ECO:0000256" key="4">
    <source>
        <dbReference type="RuleBase" id="RU366034"/>
    </source>
</evidence>
<evidence type="ECO:0000256" key="1">
    <source>
        <dbReference type="ARBA" id="ARBA00001946"/>
    </source>
</evidence>
<dbReference type="Proteomes" id="UP001583193">
    <property type="component" value="Unassembled WGS sequence"/>
</dbReference>
<dbReference type="SFLD" id="SFLDG01020">
    <property type="entry name" value="Terpene_Cyclase_Like_2"/>
    <property type="match status" value="1"/>
</dbReference>
<evidence type="ECO:0000313" key="6">
    <source>
        <dbReference type="Proteomes" id="UP001583193"/>
    </source>
</evidence>
<dbReference type="Gene3D" id="1.10.600.10">
    <property type="entry name" value="Farnesyl Diphosphate Synthase"/>
    <property type="match status" value="1"/>
</dbReference>
<keyword evidence="6" id="KW-1185">Reference proteome</keyword>
<dbReference type="EC" id="4.2.3.-" evidence="4"/>
<dbReference type="SUPFAM" id="SSF48576">
    <property type="entry name" value="Terpenoid synthases"/>
    <property type="match status" value="1"/>
</dbReference>
<keyword evidence="3 4" id="KW-0460">Magnesium</keyword>
<dbReference type="PANTHER" id="PTHR35201:SF4">
    <property type="entry name" value="BETA-PINACENE SYNTHASE-RELATED"/>
    <property type="match status" value="1"/>
</dbReference>
<dbReference type="SFLD" id="SFLDS00005">
    <property type="entry name" value="Isoprenoid_Synthase_Type_I"/>
    <property type="match status" value="1"/>
</dbReference>
<accession>A0ABR3X2G7</accession>
<dbReference type="Pfam" id="PF19086">
    <property type="entry name" value="Terpene_syn_C_2"/>
    <property type="match status" value="1"/>
</dbReference>
<proteinExistence type="inferred from homology"/>
<evidence type="ECO:0000256" key="2">
    <source>
        <dbReference type="ARBA" id="ARBA00006333"/>
    </source>
</evidence>
<protein>
    <recommendedName>
        <fullName evidence="4">Terpene synthase</fullName>
        <ecNumber evidence="4">4.2.3.-</ecNumber>
    </recommendedName>
</protein>
<keyword evidence="4" id="KW-0479">Metal-binding</keyword>
<comment type="similarity">
    <text evidence="2 4">Belongs to the terpene synthase family.</text>
</comment>
<dbReference type="InterPro" id="IPR034686">
    <property type="entry name" value="Terpene_cyclase-like_2"/>
</dbReference>
<dbReference type="InterPro" id="IPR008949">
    <property type="entry name" value="Isoprenoid_synthase_dom_sf"/>
</dbReference>
<sequence length="311" mass="36208">MTVESLDWVKSLNVMSNERLAKFTKYEIMTLVAWAYRRANPEHFRLCADFMHLFWIIDDRTDEQPSIEVEREVANIKRVLKDPSFISPEQGVLERVCQSWWKRVVDELKPPLATTNRFLRDFISYLDSLPEEARDRETCHLRGREEHFNLRRRTGGLLPSFDFIYIPSDLPDEVADHEIVKKMSIVTGDLVIIANDVYSYNVEQSGGQKRVAHNIVDVVLRERQKGVQDAMDVVGAVYSDLFLSLVDYYNNLPTFNEPEWNEVLREYALGLLDWVEANVEFSLGSQRYFGAQAGSAEIRTNRWVELLPLKK</sequence>